<dbReference type="EMBL" id="VSRR010031477">
    <property type="protein sequence ID" value="MPC70642.1"/>
    <property type="molecule type" value="Genomic_DNA"/>
</dbReference>
<proteinExistence type="predicted"/>
<evidence type="ECO:0000313" key="2">
    <source>
        <dbReference type="Proteomes" id="UP000324222"/>
    </source>
</evidence>
<gene>
    <name evidence="1" type="ORF">E2C01_064897</name>
</gene>
<comment type="caution">
    <text evidence="1">The sequence shown here is derived from an EMBL/GenBank/DDBJ whole genome shotgun (WGS) entry which is preliminary data.</text>
</comment>
<protein>
    <submittedName>
        <fullName evidence="1">Uncharacterized protein</fullName>
    </submittedName>
</protein>
<evidence type="ECO:0000313" key="1">
    <source>
        <dbReference type="EMBL" id="MPC70642.1"/>
    </source>
</evidence>
<sequence length="95" mass="11250">MQHSRLRSQFHFCILSYFSNPSSGFPKAEMPLEFCLCQLGGLRRYYADFPWNDYCFCFRDSSLCAERITKAYIPHSFSQPEPSKLWFNSLFSCYT</sequence>
<organism evidence="1 2">
    <name type="scientific">Portunus trituberculatus</name>
    <name type="common">Swimming crab</name>
    <name type="synonym">Neptunus trituberculatus</name>
    <dbReference type="NCBI Taxonomy" id="210409"/>
    <lineage>
        <taxon>Eukaryota</taxon>
        <taxon>Metazoa</taxon>
        <taxon>Ecdysozoa</taxon>
        <taxon>Arthropoda</taxon>
        <taxon>Crustacea</taxon>
        <taxon>Multicrustacea</taxon>
        <taxon>Malacostraca</taxon>
        <taxon>Eumalacostraca</taxon>
        <taxon>Eucarida</taxon>
        <taxon>Decapoda</taxon>
        <taxon>Pleocyemata</taxon>
        <taxon>Brachyura</taxon>
        <taxon>Eubrachyura</taxon>
        <taxon>Portunoidea</taxon>
        <taxon>Portunidae</taxon>
        <taxon>Portuninae</taxon>
        <taxon>Portunus</taxon>
    </lineage>
</organism>
<dbReference type="Proteomes" id="UP000324222">
    <property type="component" value="Unassembled WGS sequence"/>
</dbReference>
<dbReference type="AlphaFoldDB" id="A0A5B7HHF3"/>
<accession>A0A5B7HHF3</accession>
<keyword evidence="2" id="KW-1185">Reference proteome</keyword>
<reference evidence="1 2" key="1">
    <citation type="submission" date="2019-05" db="EMBL/GenBank/DDBJ databases">
        <title>Another draft genome of Portunus trituberculatus and its Hox gene families provides insights of decapod evolution.</title>
        <authorList>
            <person name="Jeong J.-H."/>
            <person name="Song I."/>
            <person name="Kim S."/>
            <person name="Choi T."/>
            <person name="Kim D."/>
            <person name="Ryu S."/>
            <person name="Kim W."/>
        </authorList>
    </citation>
    <scope>NUCLEOTIDE SEQUENCE [LARGE SCALE GENOMIC DNA]</scope>
    <source>
        <tissue evidence="1">Muscle</tissue>
    </source>
</reference>
<name>A0A5B7HHF3_PORTR</name>